<dbReference type="Proteomes" id="UP000000435">
    <property type="component" value="Chromosome"/>
</dbReference>
<reference evidence="2" key="1">
    <citation type="journal article" date="2006" name="J. Bacteriol.">
        <title>The genome of the obligately intracellular bacterium Ehrlichia canis reveals themes of complex membrane structure and immune evasion strategies.</title>
        <authorList>
            <person name="Mavromatis K."/>
            <person name="Doyle C.K."/>
            <person name="Lykidis A."/>
            <person name="Ivanova N."/>
            <person name="Francino M.P."/>
            <person name="Chain P."/>
            <person name="Shin M."/>
            <person name="Malfatti S."/>
            <person name="Larimer F."/>
            <person name="Copeland A."/>
            <person name="Detter J.C."/>
            <person name="Land M."/>
            <person name="Richardson P.M."/>
            <person name="Yu X.J."/>
            <person name="Walker D.H."/>
            <person name="McBride J.W."/>
            <person name="Kyrpides N.C."/>
        </authorList>
    </citation>
    <scope>NUCLEOTIDE SEQUENCE [LARGE SCALE GENOMIC DNA]</scope>
    <source>
        <strain evidence="2">Jake</strain>
    </source>
</reference>
<dbReference type="EMBL" id="CP000107">
    <property type="protein sequence ID" value="AAZ68666.1"/>
    <property type="molecule type" value="Genomic_DNA"/>
</dbReference>
<proteinExistence type="predicted"/>
<organism evidence="1 2">
    <name type="scientific">Ehrlichia canis (strain Jake)</name>
    <dbReference type="NCBI Taxonomy" id="269484"/>
    <lineage>
        <taxon>Bacteria</taxon>
        <taxon>Pseudomonadati</taxon>
        <taxon>Pseudomonadota</taxon>
        <taxon>Alphaproteobacteria</taxon>
        <taxon>Rickettsiales</taxon>
        <taxon>Anaplasmataceae</taxon>
        <taxon>Ehrlichia</taxon>
    </lineage>
</organism>
<gene>
    <name evidence="1" type="ordered locus">Ecaj_0632</name>
</gene>
<name>A0ACA6AWP1_EHRCJ</name>
<evidence type="ECO:0000313" key="2">
    <source>
        <dbReference type="Proteomes" id="UP000000435"/>
    </source>
</evidence>
<protein>
    <submittedName>
        <fullName evidence="1">Uncharacterized protein</fullName>
    </submittedName>
</protein>
<keyword evidence="2" id="KW-1185">Reference proteome</keyword>
<sequence length="75" mass="8476">MIYCSVPLCCTKMSSNTTSLIVILVFVSLTLISLVSGVVLMAISNEFYIRNRNKIMIIRVLLQFTSLVLIALFFR</sequence>
<evidence type="ECO:0000313" key="1">
    <source>
        <dbReference type="EMBL" id="AAZ68666.1"/>
    </source>
</evidence>
<accession>A0ACA6AWP1</accession>